<evidence type="ECO:0000256" key="1">
    <source>
        <dbReference type="PROSITE-ProRule" id="PRU00244"/>
    </source>
</evidence>
<evidence type="ECO:0000256" key="2">
    <source>
        <dbReference type="SAM" id="MobiDB-lite"/>
    </source>
</evidence>
<dbReference type="EMBL" id="JBHSNW010000006">
    <property type="protein sequence ID" value="MFC5816348.1"/>
    <property type="molecule type" value="Genomic_DNA"/>
</dbReference>
<organism evidence="4 5">
    <name type="scientific">Nonomuraea harbinensis</name>
    <dbReference type="NCBI Taxonomy" id="1286938"/>
    <lineage>
        <taxon>Bacteria</taxon>
        <taxon>Bacillati</taxon>
        <taxon>Actinomycetota</taxon>
        <taxon>Actinomycetes</taxon>
        <taxon>Streptosporangiales</taxon>
        <taxon>Streptosporangiaceae</taxon>
        <taxon>Nonomuraea</taxon>
    </lineage>
</organism>
<sequence length="275" mass="28221">MSPIDHFAHGGLTPVLAYAMSSLGCMLGLLLSSRARLAEGRESAYWLIGAAVAIGGTGIWTMHFIAMMGFSVAGTVIQYDVPLTAASALLAIVVVGAGLFLAHHGRQRTAFLLSGGVLAGVGVAGMHYLGMAAMRMSAHVSYAPVTVALSVLVAIAAATAALWFAGRVTGALKIGAAALLMGVAVSGMHYTGMLGMSVEPHHTPGPVGGTPGIDFLLPLLVGITVVTVGLLLAVMLSPSERELRHEQEYLTRAAGPHPRDGEGAPDVDYFGTPRG</sequence>
<dbReference type="RefSeq" id="WP_219544644.1">
    <property type="nucleotide sequence ID" value="NZ_JAHKRN010000010.1"/>
</dbReference>
<keyword evidence="1" id="KW-0812">Transmembrane</keyword>
<evidence type="ECO:0000313" key="4">
    <source>
        <dbReference type="EMBL" id="MFC5816348.1"/>
    </source>
</evidence>
<name>A0ABW1BUU6_9ACTN</name>
<comment type="caution">
    <text evidence="4">The sequence shown here is derived from an EMBL/GenBank/DDBJ whole genome shotgun (WGS) entry which is preliminary data.</text>
</comment>
<feature type="transmembrane region" description="Helical" evidence="1">
    <location>
        <begin position="44"/>
        <end position="77"/>
    </location>
</feature>
<evidence type="ECO:0000259" key="3">
    <source>
        <dbReference type="PROSITE" id="PS50924"/>
    </source>
</evidence>
<keyword evidence="1" id="KW-0472">Membrane</keyword>
<dbReference type="PANTHER" id="PTHR35152">
    <property type="entry name" value="DOMAIN SIGNALLING PROTEIN, PUTATIVE (AFU_ORTHOLOGUE AFUA_5G11310)-RELATED"/>
    <property type="match status" value="1"/>
</dbReference>
<keyword evidence="1" id="KW-1133">Transmembrane helix</keyword>
<feature type="region of interest" description="Disordered" evidence="2">
    <location>
        <begin position="252"/>
        <end position="275"/>
    </location>
</feature>
<feature type="transmembrane region" description="Helical" evidence="1">
    <location>
        <begin position="215"/>
        <end position="236"/>
    </location>
</feature>
<dbReference type="Proteomes" id="UP001596096">
    <property type="component" value="Unassembled WGS sequence"/>
</dbReference>
<feature type="transmembrane region" description="Helical" evidence="1">
    <location>
        <begin position="142"/>
        <end position="164"/>
    </location>
</feature>
<protein>
    <submittedName>
        <fullName evidence="4">MHYT domain-containing protein</fullName>
    </submittedName>
</protein>
<gene>
    <name evidence="4" type="ORF">ACFPUY_14730</name>
</gene>
<feature type="transmembrane region" description="Helical" evidence="1">
    <location>
        <begin position="109"/>
        <end position="130"/>
    </location>
</feature>
<feature type="transmembrane region" description="Helical" evidence="1">
    <location>
        <begin position="83"/>
        <end position="102"/>
    </location>
</feature>
<feature type="transmembrane region" description="Helical" evidence="1">
    <location>
        <begin position="176"/>
        <end position="195"/>
    </location>
</feature>
<feature type="domain" description="MHYT" evidence="3">
    <location>
        <begin position="9"/>
        <end position="199"/>
    </location>
</feature>
<reference evidence="5" key="1">
    <citation type="journal article" date="2019" name="Int. J. Syst. Evol. Microbiol.">
        <title>The Global Catalogue of Microorganisms (GCM) 10K type strain sequencing project: providing services to taxonomists for standard genome sequencing and annotation.</title>
        <authorList>
            <consortium name="The Broad Institute Genomics Platform"/>
            <consortium name="The Broad Institute Genome Sequencing Center for Infectious Disease"/>
            <person name="Wu L."/>
            <person name="Ma J."/>
        </authorList>
    </citation>
    <scope>NUCLEOTIDE SEQUENCE [LARGE SCALE GENOMIC DNA]</scope>
    <source>
        <strain evidence="5">CGMCC 4.7106</strain>
    </source>
</reference>
<dbReference type="Pfam" id="PF03707">
    <property type="entry name" value="MHYT"/>
    <property type="match status" value="3"/>
</dbReference>
<evidence type="ECO:0000313" key="5">
    <source>
        <dbReference type="Proteomes" id="UP001596096"/>
    </source>
</evidence>
<dbReference type="InterPro" id="IPR005330">
    <property type="entry name" value="MHYT_dom"/>
</dbReference>
<feature type="transmembrane region" description="Helical" evidence="1">
    <location>
        <begin position="12"/>
        <end position="32"/>
    </location>
</feature>
<proteinExistence type="predicted"/>
<keyword evidence="5" id="KW-1185">Reference proteome</keyword>
<dbReference type="PROSITE" id="PS50924">
    <property type="entry name" value="MHYT"/>
    <property type="match status" value="1"/>
</dbReference>
<dbReference type="PANTHER" id="PTHR35152:SF1">
    <property type="entry name" value="DOMAIN SIGNALLING PROTEIN, PUTATIVE (AFU_ORTHOLOGUE AFUA_5G11310)-RELATED"/>
    <property type="match status" value="1"/>
</dbReference>
<accession>A0ABW1BUU6</accession>